<proteinExistence type="predicted"/>
<feature type="transmembrane region" description="Helical" evidence="2">
    <location>
        <begin position="20"/>
        <end position="37"/>
    </location>
</feature>
<sequence length="73" mass="7727">MPNHGQRQRHGVRKNLVEGIGGFVTGAALVMFLRALATGRTPRSRVASATAASARHPTEGSTESASLHQHKTP</sequence>
<comment type="caution">
    <text evidence="3">The sequence shown here is derived from an EMBL/GenBank/DDBJ whole genome shotgun (WGS) entry which is preliminary data.</text>
</comment>
<accession>A0A9X0WJR9</accession>
<keyword evidence="2" id="KW-1133">Transmembrane helix</keyword>
<dbReference type="EMBL" id="NRSD01000018">
    <property type="protein sequence ID" value="MBK1646006.1"/>
    <property type="molecule type" value="Genomic_DNA"/>
</dbReference>
<gene>
    <name evidence="3" type="ORF">CKO25_15385</name>
</gene>
<name>A0A9X0WJR9_9GAMM</name>
<organism evidence="3 4">
    <name type="scientific">Thiocapsa imhoffii</name>
    <dbReference type="NCBI Taxonomy" id="382777"/>
    <lineage>
        <taxon>Bacteria</taxon>
        <taxon>Pseudomonadati</taxon>
        <taxon>Pseudomonadota</taxon>
        <taxon>Gammaproteobacteria</taxon>
        <taxon>Chromatiales</taxon>
        <taxon>Chromatiaceae</taxon>
        <taxon>Thiocapsa</taxon>
    </lineage>
</organism>
<protein>
    <submittedName>
        <fullName evidence="3">Uncharacterized protein</fullName>
    </submittedName>
</protein>
<evidence type="ECO:0000256" key="1">
    <source>
        <dbReference type="SAM" id="MobiDB-lite"/>
    </source>
</evidence>
<evidence type="ECO:0000313" key="3">
    <source>
        <dbReference type="EMBL" id="MBK1646006.1"/>
    </source>
</evidence>
<feature type="compositionally biased region" description="Low complexity" evidence="1">
    <location>
        <begin position="44"/>
        <end position="55"/>
    </location>
</feature>
<evidence type="ECO:0000256" key="2">
    <source>
        <dbReference type="SAM" id="Phobius"/>
    </source>
</evidence>
<feature type="region of interest" description="Disordered" evidence="1">
    <location>
        <begin position="40"/>
        <end position="73"/>
    </location>
</feature>
<reference evidence="3 4" key="1">
    <citation type="journal article" date="2020" name="Microorganisms">
        <title>Osmotic Adaptation and Compatible Solute Biosynthesis of Phototrophic Bacteria as Revealed from Genome Analyses.</title>
        <authorList>
            <person name="Imhoff J.F."/>
            <person name="Rahn T."/>
            <person name="Kunzel S."/>
            <person name="Keller A."/>
            <person name="Neulinger S.C."/>
        </authorList>
    </citation>
    <scope>NUCLEOTIDE SEQUENCE [LARGE SCALE GENOMIC DNA]</scope>
    <source>
        <strain evidence="3 4">DSM 21303</strain>
    </source>
</reference>
<evidence type="ECO:0000313" key="4">
    <source>
        <dbReference type="Proteomes" id="UP001138802"/>
    </source>
</evidence>
<dbReference type="Proteomes" id="UP001138802">
    <property type="component" value="Unassembled WGS sequence"/>
</dbReference>
<keyword evidence="2" id="KW-0472">Membrane</keyword>
<keyword evidence="4" id="KW-1185">Reference proteome</keyword>
<keyword evidence="2" id="KW-0812">Transmembrane</keyword>
<dbReference type="AlphaFoldDB" id="A0A9X0WJR9"/>